<dbReference type="Proteomes" id="UP000054826">
    <property type="component" value="Unassembled WGS sequence"/>
</dbReference>
<proteinExistence type="predicted"/>
<accession>A0A0V1IIU5</accession>
<organism evidence="1 2">
    <name type="scientific">Trichinella pseudospiralis</name>
    <name type="common">Parasitic roundworm</name>
    <dbReference type="NCBI Taxonomy" id="6337"/>
    <lineage>
        <taxon>Eukaryota</taxon>
        <taxon>Metazoa</taxon>
        <taxon>Ecdysozoa</taxon>
        <taxon>Nematoda</taxon>
        <taxon>Enoplea</taxon>
        <taxon>Dorylaimia</taxon>
        <taxon>Trichinellida</taxon>
        <taxon>Trichinellidae</taxon>
        <taxon>Trichinella</taxon>
    </lineage>
</organism>
<protein>
    <submittedName>
        <fullName evidence="1">Uncharacterized protein</fullName>
    </submittedName>
</protein>
<name>A0A0V1IIU5_TRIPS</name>
<evidence type="ECO:0000313" key="1">
    <source>
        <dbReference type="EMBL" id="KRZ22592.1"/>
    </source>
</evidence>
<reference evidence="1 2" key="1">
    <citation type="submission" date="2015-01" db="EMBL/GenBank/DDBJ databases">
        <title>Evolution of Trichinella species and genotypes.</title>
        <authorList>
            <person name="Korhonen P.K."/>
            <person name="Edoardo P."/>
            <person name="Giuseppe L.R."/>
            <person name="Gasser R.B."/>
        </authorList>
    </citation>
    <scope>NUCLEOTIDE SEQUENCE [LARGE SCALE GENOMIC DNA]</scope>
    <source>
        <strain evidence="1">ISS176</strain>
    </source>
</reference>
<sequence length="90" mass="9886">MCSGFTTSEIRSDTNHQSDVRFVNYARLGGEENAALTNCRFEMPACYIPESNEKSRGKTELIMHHPATIAGTSGPDNWWWSTVGAEACGS</sequence>
<comment type="caution">
    <text evidence="1">The sequence shown here is derived from an EMBL/GenBank/DDBJ whole genome shotgun (WGS) entry which is preliminary data.</text>
</comment>
<evidence type="ECO:0000313" key="2">
    <source>
        <dbReference type="Proteomes" id="UP000054826"/>
    </source>
</evidence>
<dbReference type="AlphaFoldDB" id="A0A0V1IIU5"/>
<dbReference type="EMBL" id="JYDV01000297">
    <property type="protein sequence ID" value="KRZ22592.1"/>
    <property type="molecule type" value="Genomic_DNA"/>
</dbReference>
<gene>
    <name evidence="1" type="ORF">T4C_12840</name>
</gene>